<name>A0ACB6REF2_9PLEO</name>
<evidence type="ECO:0000313" key="2">
    <source>
        <dbReference type="Proteomes" id="UP000799755"/>
    </source>
</evidence>
<sequence>MGAGFDKPANARYYAPRFPRAPKIHQDRTFKDTVSFDEMQELAQDCMEMSQQIVSENKNRLEKLKETYSNPEHLIDSTYHHLSRRDSSSFYARRNATRYPNHNLAPLSPAVLSRRHFQKRPRRPSRASVFARWRRQNHWA</sequence>
<protein>
    <submittedName>
        <fullName evidence="1">Uncharacterized protein</fullName>
    </submittedName>
</protein>
<keyword evidence="2" id="KW-1185">Reference proteome</keyword>
<dbReference type="EMBL" id="MU003492">
    <property type="protein sequence ID" value="KAF2477658.1"/>
    <property type="molecule type" value="Genomic_DNA"/>
</dbReference>
<organism evidence="1 2">
    <name type="scientific">Lindgomyces ingoldianus</name>
    <dbReference type="NCBI Taxonomy" id="673940"/>
    <lineage>
        <taxon>Eukaryota</taxon>
        <taxon>Fungi</taxon>
        <taxon>Dikarya</taxon>
        <taxon>Ascomycota</taxon>
        <taxon>Pezizomycotina</taxon>
        <taxon>Dothideomycetes</taxon>
        <taxon>Pleosporomycetidae</taxon>
        <taxon>Pleosporales</taxon>
        <taxon>Lindgomycetaceae</taxon>
        <taxon>Lindgomyces</taxon>
    </lineage>
</organism>
<dbReference type="Proteomes" id="UP000799755">
    <property type="component" value="Unassembled WGS sequence"/>
</dbReference>
<gene>
    <name evidence="1" type="ORF">BDR25DRAFT_2849</name>
</gene>
<comment type="caution">
    <text evidence="1">The sequence shown here is derived from an EMBL/GenBank/DDBJ whole genome shotgun (WGS) entry which is preliminary data.</text>
</comment>
<evidence type="ECO:0000313" key="1">
    <source>
        <dbReference type="EMBL" id="KAF2477658.1"/>
    </source>
</evidence>
<accession>A0ACB6REF2</accession>
<proteinExistence type="predicted"/>
<reference evidence="1" key="1">
    <citation type="journal article" date="2020" name="Stud. Mycol.">
        <title>101 Dothideomycetes genomes: a test case for predicting lifestyles and emergence of pathogens.</title>
        <authorList>
            <person name="Haridas S."/>
            <person name="Albert R."/>
            <person name="Binder M."/>
            <person name="Bloem J."/>
            <person name="Labutti K."/>
            <person name="Salamov A."/>
            <person name="Andreopoulos B."/>
            <person name="Baker S."/>
            <person name="Barry K."/>
            <person name="Bills G."/>
            <person name="Bluhm B."/>
            <person name="Cannon C."/>
            <person name="Castanera R."/>
            <person name="Culley D."/>
            <person name="Daum C."/>
            <person name="Ezra D."/>
            <person name="Gonzalez J."/>
            <person name="Henrissat B."/>
            <person name="Kuo A."/>
            <person name="Liang C."/>
            <person name="Lipzen A."/>
            <person name="Lutzoni F."/>
            <person name="Magnuson J."/>
            <person name="Mondo S."/>
            <person name="Nolan M."/>
            <person name="Ohm R."/>
            <person name="Pangilinan J."/>
            <person name="Park H.-J."/>
            <person name="Ramirez L."/>
            <person name="Alfaro M."/>
            <person name="Sun H."/>
            <person name="Tritt A."/>
            <person name="Yoshinaga Y."/>
            <person name="Zwiers L.-H."/>
            <person name="Turgeon B."/>
            <person name="Goodwin S."/>
            <person name="Spatafora J."/>
            <person name="Crous P."/>
            <person name="Grigoriev I."/>
        </authorList>
    </citation>
    <scope>NUCLEOTIDE SEQUENCE</scope>
    <source>
        <strain evidence="1">ATCC 200398</strain>
    </source>
</reference>